<dbReference type="AlphaFoldDB" id="A0A9D0ZJL5"/>
<accession>A0A9D0ZJL5</accession>
<dbReference type="EMBL" id="DVFZ01000010">
    <property type="protein sequence ID" value="HIQ81643.1"/>
    <property type="molecule type" value="Genomic_DNA"/>
</dbReference>
<protein>
    <recommendedName>
        <fullName evidence="1">DUF5655 domain-containing protein</fullName>
    </recommendedName>
</protein>
<organism evidence="2 3">
    <name type="scientific">Candidatus Pullichristensenella stercorigallinarum</name>
    <dbReference type="NCBI Taxonomy" id="2840909"/>
    <lineage>
        <taxon>Bacteria</taxon>
        <taxon>Bacillati</taxon>
        <taxon>Bacillota</taxon>
        <taxon>Clostridia</taxon>
        <taxon>Candidatus Pullichristensenella</taxon>
    </lineage>
</organism>
<evidence type="ECO:0000313" key="3">
    <source>
        <dbReference type="Proteomes" id="UP000824260"/>
    </source>
</evidence>
<comment type="caution">
    <text evidence="2">The sequence shown here is derived from an EMBL/GenBank/DDBJ whole genome shotgun (WGS) entry which is preliminary data.</text>
</comment>
<gene>
    <name evidence="2" type="ORF">IAA52_00915</name>
</gene>
<evidence type="ECO:0000259" key="1">
    <source>
        <dbReference type="Pfam" id="PF18899"/>
    </source>
</evidence>
<sequence>MELNAIAMDEAMLFDRWPQVLPLYIALREKLTAAYPDMTVKATKTQVSFRNRHVFAMASPPWRRAKGWPETYLLVSFGLAHRSDSPRVAQCAEPYPGRWTHHVVVACVEELDGELMSLIDEAYHFAMVK</sequence>
<reference evidence="2" key="1">
    <citation type="submission" date="2020-10" db="EMBL/GenBank/DDBJ databases">
        <authorList>
            <person name="Gilroy R."/>
        </authorList>
    </citation>
    <scope>NUCLEOTIDE SEQUENCE</scope>
    <source>
        <strain evidence="2">ChiSjej6B24-2974</strain>
    </source>
</reference>
<dbReference type="InterPro" id="IPR043714">
    <property type="entry name" value="DUF5655"/>
</dbReference>
<reference evidence="2" key="2">
    <citation type="journal article" date="2021" name="PeerJ">
        <title>Extensive microbial diversity within the chicken gut microbiome revealed by metagenomics and culture.</title>
        <authorList>
            <person name="Gilroy R."/>
            <person name="Ravi A."/>
            <person name="Getino M."/>
            <person name="Pursley I."/>
            <person name="Horton D.L."/>
            <person name="Alikhan N.F."/>
            <person name="Baker D."/>
            <person name="Gharbi K."/>
            <person name="Hall N."/>
            <person name="Watson M."/>
            <person name="Adriaenssens E.M."/>
            <person name="Foster-Nyarko E."/>
            <person name="Jarju S."/>
            <person name="Secka A."/>
            <person name="Antonio M."/>
            <person name="Oren A."/>
            <person name="Chaudhuri R.R."/>
            <person name="La Ragione R."/>
            <person name="Hildebrand F."/>
            <person name="Pallen M.J."/>
        </authorList>
    </citation>
    <scope>NUCLEOTIDE SEQUENCE</scope>
    <source>
        <strain evidence="2">ChiSjej6B24-2974</strain>
    </source>
</reference>
<dbReference type="Proteomes" id="UP000824260">
    <property type="component" value="Unassembled WGS sequence"/>
</dbReference>
<feature type="domain" description="DUF5655" evidence="1">
    <location>
        <begin position="19"/>
        <end position="125"/>
    </location>
</feature>
<name>A0A9D0ZJL5_9FIRM</name>
<dbReference type="Pfam" id="PF18899">
    <property type="entry name" value="DUF5655"/>
    <property type="match status" value="1"/>
</dbReference>
<proteinExistence type="predicted"/>
<evidence type="ECO:0000313" key="2">
    <source>
        <dbReference type="EMBL" id="HIQ81643.1"/>
    </source>
</evidence>